<feature type="domain" description="S-locus glycoprotein" evidence="3">
    <location>
        <begin position="121"/>
        <end position="180"/>
    </location>
</feature>
<reference evidence="5 6" key="1">
    <citation type="journal article" date="2021" name="BMC Genomics">
        <title>Datura genome reveals duplications of psychoactive alkaloid biosynthetic genes and high mutation rate following tissue culture.</title>
        <authorList>
            <person name="Rajewski A."/>
            <person name="Carter-House D."/>
            <person name="Stajich J."/>
            <person name="Litt A."/>
        </authorList>
    </citation>
    <scope>NUCLEOTIDE SEQUENCE [LARGE SCALE GENOMIC DNA]</scope>
    <source>
        <strain evidence="5">AR-01</strain>
    </source>
</reference>
<evidence type="ECO:0000259" key="4">
    <source>
        <dbReference type="Pfam" id="PF08276"/>
    </source>
</evidence>
<keyword evidence="6" id="KW-1185">Reference proteome</keyword>
<accession>A0ABS8S9Y1</accession>
<keyword evidence="1" id="KW-0732">Signal</keyword>
<organism evidence="5 6">
    <name type="scientific">Datura stramonium</name>
    <name type="common">Jimsonweed</name>
    <name type="synonym">Common thornapple</name>
    <dbReference type="NCBI Taxonomy" id="4076"/>
    <lineage>
        <taxon>Eukaryota</taxon>
        <taxon>Viridiplantae</taxon>
        <taxon>Streptophyta</taxon>
        <taxon>Embryophyta</taxon>
        <taxon>Tracheophyta</taxon>
        <taxon>Spermatophyta</taxon>
        <taxon>Magnoliopsida</taxon>
        <taxon>eudicotyledons</taxon>
        <taxon>Gunneridae</taxon>
        <taxon>Pentapetalae</taxon>
        <taxon>asterids</taxon>
        <taxon>lamiids</taxon>
        <taxon>Solanales</taxon>
        <taxon>Solanaceae</taxon>
        <taxon>Solanoideae</taxon>
        <taxon>Datureae</taxon>
        <taxon>Datura</taxon>
    </lineage>
</organism>
<evidence type="ECO:0000313" key="6">
    <source>
        <dbReference type="Proteomes" id="UP000823775"/>
    </source>
</evidence>
<dbReference type="InterPro" id="IPR000858">
    <property type="entry name" value="S_locus_glycoprot_dom"/>
</dbReference>
<dbReference type="Pfam" id="PF08276">
    <property type="entry name" value="PAN_2"/>
    <property type="match status" value="1"/>
</dbReference>
<evidence type="ECO:0000256" key="2">
    <source>
        <dbReference type="ARBA" id="ARBA00023157"/>
    </source>
</evidence>
<comment type="caution">
    <text evidence="5">The sequence shown here is derived from an EMBL/GenBank/DDBJ whole genome shotgun (WGS) entry which is preliminary data.</text>
</comment>
<proteinExistence type="predicted"/>
<feature type="domain" description="Apple" evidence="4">
    <location>
        <begin position="203"/>
        <end position="249"/>
    </location>
</feature>
<dbReference type="PANTHER" id="PTHR32444:SF246">
    <property type="entry name" value="S-LOCUS-SPECIFIC GLYCOPROTEIN S13-LIKE"/>
    <property type="match status" value="1"/>
</dbReference>
<keyword evidence="2" id="KW-1015">Disulfide bond</keyword>
<dbReference type="PANTHER" id="PTHR32444">
    <property type="entry name" value="BULB-TYPE LECTIN DOMAIN-CONTAINING PROTEIN"/>
    <property type="match status" value="1"/>
</dbReference>
<sequence length="262" mass="29539">MASPDCFSLVTIKGVDCSIHPRGKYSLFLDFFEDKSSLSETLISSILLLPSCSASMANFFIEDKLEILIKTYEEAGRPGQSHMIKNSACLVGLFNASLLLAISFEMMVKRLILPKGQLIIGIVLDPSGYFLAPPTIQNDSNWVTALGSHKYKCAVYAYYGPFGSCGITSGLCNCLTGFSTRFYEYLENEKWNEVCVRKVALECEGGDEFSKHENIKLPDHAISFWKYEQYRLKRLCLRNCSCSAYAYSKKVVQYGLMIYWIL</sequence>
<dbReference type="Proteomes" id="UP000823775">
    <property type="component" value="Unassembled WGS sequence"/>
</dbReference>
<gene>
    <name evidence="5" type="ORF">HAX54_028960</name>
</gene>
<evidence type="ECO:0000313" key="5">
    <source>
        <dbReference type="EMBL" id="MCD7455636.1"/>
    </source>
</evidence>
<evidence type="ECO:0000259" key="3">
    <source>
        <dbReference type="Pfam" id="PF00954"/>
    </source>
</evidence>
<evidence type="ECO:0000256" key="1">
    <source>
        <dbReference type="ARBA" id="ARBA00022729"/>
    </source>
</evidence>
<protein>
    <submittedName>
        <fullName evidence="5">Uncharacterized protein</fullName>
    </submittedName>
</protein>
<dbReference type="EMBL" id="JACEIK010000357">
    <property type="protein sequence ID" value="MCD7455636.1"/>
    <property type="molecule type" value="Genomic_DNA"/>
</dbReference>
<name>A0ABS8S9Y1_DATST</name>
<dbReference type="InterPro" id="IPR003609">
    <property type="entry name" value="Pan_app"/>
</dbReference>
<dbReference type="Pfam" id="PF00954">
    <property type="entry name" value="S_locus_glycop"/>
    <property type="match status" value="1"/>
</dbReference>